<protein>
    <recommendedName>
        <fullName evidence="1">IPT/TIG domain-containing protein</fullName>
    </recommendedName>
</protein>
<dbReference type="EMBL" id="BARV01017493">
    <property type="protein sequence ID" value="GAI23987.1"/>
    <property type="molecule type" value="Genomic_DNA"/>
</dbReference>
<feature type="non-terminal residue" evidence="2">
    <location>
        <position position="1"/>
    </location>
</feature>
<evidence type="ECO:0000313" key="2">
    <source>
        <dbReference type="EMBL" id="GAI23987.1"/>
    </source>
</evidence>
<proteinExistence type="predicted"/>
<evidence type="ECO:0000259" key="1">
    <source>
        <dbReference type="Pfam" id="PF01833"/>
    </source>
</evidence>
<dbReference type="AlphaFoldDB" id="X1LX94"/>
<dbReference type="InterPro" id="IPR002909">
    <property type="entry name" value="IPT_dom"/>
</dbReference>
<feature type="domain" description="IPT/TIG" evidence="1">
    <location>
        <begin position="61"/>
        <end position="132"/>
    </location>
</feature>
<dbReference type="Pfam" id="PF01833">
    <property type="entry name" value="TIG"/>
    <property type="match status" value="1"/>
</dbReference>
<sequence length="283" mass="29220">KVTYAGITVRTGMVAKNDGSWNTTFVVPSSTKGGHTVDASGSTTTASDVADVTFTVSPGLSVEPTSGYVGDEIEVNGSGFATNESGIKITLDGVVVKSSITADAEGYWETSFTLPTCVTGAHAIDSYGNMTIATDVSDTTLTVLAQIVLSPKSGNVGDNIRVKGTGFSGEKDLTVSYDLVTVVTGLSTDADGNFSTSFEAPKGKSGEINVTAMDTKGVTVSAIFTMETTPPDIPRAASPKDGSTVGFIGDTKVTFDWTDVSDQSGVHYALEVSPQFDFGITLV</sequence>
<accession>X1LX94</accession>
<feature type="non-terminal residue" evidence="2">
    <location>
        <position position="283"/>
    </location>
</feature>
<comment type="caution">
    <text evidence="2">The sequence shown here is derived from an EMBL/GenBank/DDBJ whole genome shotgun (WGS) entry which is preliminary data.</text>
</comment>
<dbReference type="Gene3D" id="2.60.40.10">
    <property type="entry name" value="Immunoglobulins"/>
    <property type="match status" value="1"/>
</dbReference>
<name>X1LX94_9ZZZZ</name>
<gene>
    <name evidence="2" type="ORF">S06H3_29801</name>
</gene>
<dbReference type="InterPro" id="IPR013783">
    <property type="entry name" value="Ig-like_fold"/>
</dbReference>
<reference evidence="2" key="1">
    <citation type="journal article" date="2014" name="Front. Microbiol.">
        <title>High frequency of phylogenetically diverse reductive dehalogenase-homologous genes in deep subseafloor sedimentary metagenomes.</title>
        <authorList>
            <person name="Kawai M."/>
            <person name="Futagami T."/>
            <person name="Toyoda A."/>
            <person name="Takaki Y."/>
            <person name="Nishi S."/>
            <person name="Hori S."/>
            <person name="Arai W."/>
            <person name="Tsubouchi T."/>
            <person name="Morono Y."/>
            <person name="Uchiyama I."/>
            <person name="Ito T."/>
            <person name="Fujiyama A."/>
            <person name="Inagaki F."/>
            <person name="Takami H."/>
        </authorList>
    </citation>
    <scope>NUCLEOTIDE SEQUENCE</scope>
    <source>
        <strain evidence="2">Expedition CK06-06</strain>
    </source>
</reference>
<organism evidence="2">
    <name type="scientific">marine sediment metagenome</name>
    <dbReference type="NCBI Taxonomy" id="412755"/>
    <lineage>
        <taxon>unclassified sequences</taxon>
        <taxon>metagenomes</taxon>
        <taxon>ecological metagenomes</taxon>
    </lineage>
</organism>